<evidence type="ECO:0000313" key="4">
    <source>
        <dbReference type="EMBL" id="GEO37342.1"/>
    </source>
</evidence>
<dbReference type="PANTHER" id="PTHR45947:SF3">
    <property type="entry name" value="SULFOQUINOVOSYL TRANSFERASE SQD2"/>
    <property type="match status" value="1"/>
</dbReference>
<proteinExistence type="predicted"/>
<name>A0A512DLJ0_9PROT</name>
<accession>A0A512DLJ0</accession>
<keyword evidence="5" id="KW-1185">Reference proteome</keyword>
<dbReference type="Gene3D" id="3.40.50.2000">
    <property type="entry name" value="Glycogen Phosphorylase B"/>
    <property type="match status" value="2"/>
</dbReference>
<reference evidence="4 5" key="1">
    <citation type="submission" date="2019-07" db="EMBL/GenBank/DDBJ databases">
        <title>Whole genome shotgun sequence of Skermanella aerolata NBRC 106429.</title>
        <authorList>
            <person name="Hosoyama A."/>
            <person name="Uohara A."/>
            <person name="Ohji S."/>
            <person name="Ichikawa N."/>
        </authorList>
    </citation>
    <scope>NUCLEOTIDE SEQUENCE [LARGE SCALE GENOMIC DNA]</scope>
    <source>
        <strain evidence="4 5">NBRC 106429</strain>
    </source>
</reference>
<feature type="domain" description="Glycosyltransferase subfamily 4-like N-terminal" evidence="3">
    <location>
        <begin position="15"/>
        <end position="188"/>
    </location>
</feature>
<dbReference type="Pfam" id="PF00534">
    <property type="entry name" value="Glycos_transf_1"/>
    <property type="match status" value="1"/>
</dbReference>
<protein>
    <submittedName>
        <fullName evidence="4">Glycosyl transferase</fullName>
    </submittedName>
</protein>
<dbReference type="SUPFAM" id="SSF53756">
    <property type="entry name" value="UDP-Glycosyltransferase/glycogen phosphorylase"/>
    <property type="match status" value="1"/>
</dbReference>
<feature type="chain" id="PRO_5021938093" evidence="1">
    <location>
        <begin position="22"/>
        <end position="423"/>
    </location>
</feature>
<dbReference type="InterPro" id="IPR028098">
    <property type="entry name" value="Glyco_trans_4-like_N"/>
</dbReference>
<keyword evidence="1" id="KW-0732">Signal</keyword>
<feature type="signal peptide" evidence="1">
    <location>
        <begin position="1"/>
        <end position="21"/>
    </location>
</feature>
<organism evidence="4 5">
    <name type="scientific">Skermanella aerolata</name>
    <dbReference type="NCBI Taxonomy" id="393310"/>
    <lineage>
        <taxon>Bacteria</taxon>
        <taxon>Pseudomonadati</taxon>
        <taxon>Pseudomonadota</taxon>
        <taxon>Alphaproteobacteria</taxon>
        <taxon>Rhodospirillales</taxon>
        <taxon>Azospirillaceae</taxon>
        <taxon>Skermanella</taxon>
    </lineage>
</organism>
<dbReference type="Proteomes" id="UP000321523">
    <property type="component" value="Unassembled WGS sequence"/>
</dbReference>
<gene>
    <name evidence="4" type="ORF">SAE02_14900</name>
</gene>
<evidence type="ECO:0000259" key="2">
    <source>
        <dbReference type="Pfam" id="PF00534"/>
    </source>
</evidence>
<dbReference type="EMBL" id="BJYZ01000006">
    <property type="protein sequence ID" value="GEO37342.1"/>
    <property type="molecule type" value="Genomic_DNA"/>
</dbReference>
<dbReference type="GO" id="GO:0016757">
    <property type="term" value="F:glycosyltransferase activity"/>
    <property type="evidence" value="ECO:0007669"/>
    <property type="project" value="InterPro"/>
</dbReference>
<evidence type="ECO:0000256" key="1">
    <source>
        <dbReference type="SAM" id="SignalP"/>
    </source>
</evidence>
<evidence type="ECO:0000313" key="5">
    <source>
        <dbReference type="Proteomes" id="UP000321523"/>
    </source>
</evidence>
<evidence type="ECO:0000259" key="3">
    <source>
        <dbReference type="Pfam" id="PF13579"/>
    </source>
</evidence>
<keyword evidence="4" id="KW-0808">Transferase</keyword>
<dbReference type="AlphaFoldDB" id="A0A512DLJ0"/>
<dbReference type="OrthoDB" id="7856752at2"/>
<dbReference type="CDD" id="cd03801">
    <property type="entry name" value="GT4_PimA-like"/>
    <property type="match status" value="1"/>
</dbReference>
<comment type="caution">
    <text evidence="4">The sequence shown here is derived from an EMBL/GenBank/DDBJ whole genome shotgun (WGS) entry which is preliminary data.</text>
</comment>
<sequence length="423" mass="45945">MRICFISRRFFPAISGMSVYAANLLRELVAGGHDVVMISQYRNDPAGSAVYGGGPPPAVPGVKVIGLESLGEQEVGHKRPADFEADLSAMIEAALAEHAAKPFDLVHAQYGYPCGLAALEVSRRLGIPNVVSIQGGDGHWVGTCCATHKQAMLAVLGHAGSLIIGSRSFAEEVRDHHGTPLDRFVIVPGATDTERFHPRPDRDIADLSDVPVLLYHGRVDRRKGVMELIDAFDQLRGQGRKLRLIISGIGPDVEAVRSRVAELNLGDDVEMTGHADYFAAADVYRRGDIFVSPTYSEGFSNTILEAMASGLPIVSTNAVGVVDCLTDGSNALLVEPREVDGLAQAIARIVDDAPLRRRLAHQSLEEVRSLYSWHAIGRRIQEIYRDLQGTKPDTGWTTLYDPAEVTRETADLSCRFRAAPHLL</sequence>
<dbReference type="InterPro" id="IPR001296">
    <property type="entry name" value="Glyco_trans_1"/>
</dbReference>
<dbReference type="RefSeq" id="WP_044426982.1">
    <property type="nucleotide sequence ID" value="NZ_BJYZ01000006.1"/>
</dbReference>
<dbReference type="InterPro" id="IPR050194">
    <property type="entry name" value="Glycosyltransferase_grp1"/>
</dbReference>
<dbReference type="PANTHER" id="PTHR45947">
    <property type="entry name" value="SULFOQUINOVOSYL TRANSFERASE SQD2"/>
    <property type="match status" value="1"/>
</dbReference>
<feature type="domain" description="Glycosyl transferase family 1" evidence="2">
    <location>
        <begin position="208"/>
        <end position="361"/>
    </location>
</feature>
<dbReference type="Pfam" id="PF13579">
    <property type="entry name" value="Glyco_trans_4_4"/>
    <property type="match status" value="1"/>
</dbReference>